<dbReference type="EMBL" id="QZXA01000009">
    <property type="protein sequence ID" value="RJT31095.1"/>
    <property type="molecule type" value="Genomic_DNA"/>
</dbReference>
<evidence type="ECO:0000313" key="2">
    <source>
        <dbReference type="EMBL" id="RJT31095.1"/>
    </source>
</evidence>
<accession>A0A6M7TJN5</accession>
<dbReference type="AlphaFoldDB" id="A0A6M7TJN5"/>
<comment type="caution">
    <text evidence="2">The sequence shown here is derived from an EMBL/GenBank/DDBJ whole genome shotgun (WGS) entry which is preliminary data.</text>
</comment>
<evidence type="ECO:0000313" key="3">
    <source>
        <dbReference type="Proteomes" id="UP000275530"/>
    </source>
</evidence>
<feature type="compositionally biased region" description="Low complexity" evidence="1">
    <location>
        <begin position="172"/>
        <end position="187"/>
    </location>
</feature>
<feature type="region of interest" description="Disordered" evidence="1">
    <location>
        <begin position="169"/>
        <end position="208"/>
    </location>
</feature>
<organism evidence="2 3">
    <name type="scientific">Mesorhizobium jarvisii</name>
    <dbReference type="NCBI Taxonomy" id="1777867"/>
    <lineage>
        <taxon>Bacteria</taxon>
        <taxon>Pseudomonadati</taxon>
        <taxon>Pseudomonadota</taxon>
        <taxon>Alphaproteobacteria</taxon>
        <taxon>Hyphomicrobiales</taxon>
        <taxon>Phyllobacteriaceae</taxon>
        <taxon>Mesorhizobium</taxon>
    </lineage>
</organism>
<dbReference type="Pfam" id="PF05119">
    <property type="entry name" value="Terminase_4"/>
    <property type="match status" value="1"/>
</dbReference>
<dbReference type="InterPro" id="IPR006448">
    <property type="entry name" value="Phage_term_ssu_P27"/>
</dbReference>
<dbReference type="RefSeq" id="WP_064982654.1">
    <property type="nucleotide sequence ID" value="NZ_CP033507.1"/>
</dbReference>
<reference evidence="2 3" key="1">
    <citation type="submission" date="2018-09" db="EMBL/GenBank/DDBJ databases">
        <title>Mesorhizobium carmichaelinearum sp. nov. isolated from Carmichaelinea spp. root nodules in New Zealand.</title>
        <authorList>
            <person name="De Meyer S.E."/>
        </authorList>
    </citation>
    <scope>NUCLEOTIDE SEQUENCE [LARGE SCALE GENOMIC DNA]</scope>
    <source>
        <strain evidence="2 3">LMG 28313</strain>
    </source>
</reference>
<protein>
    <submittedName>
        <fullName evidence="2">Phage terminase small subunit P27 family</fullName>
    </submittedName>
</protein>
<evidence type="ECO:0000256" key="1">
    <source>
        <dbReference type="SAM" id="MobiDB-lite"/>
    </source>
</evidence>
<gene>
    <name evidence="2" type="ORF">D3242_22815</name>
</gene>
<feature type="region of interest" description="Disordered" evidence="1">
    <location>
        <begin position="1"/>
        <end position="36"/>
    </location>
</feature>
<dbReference type="Proteomes" id="UP000275530">
    <property type="component" value="Unassembled WGS sequence"/>
</dbReference>
<proteinExistence type="predicted"/>
<sequence>MARGRKPETAEQQALKGAPGKRMSQKAAQAIRTETKTAAPSPIVIGNVRPPKWLKRSRKATEIWNDLAPRLAKLNLVSELDAVPLGRYCRYIVEWIAADLAVQKEGTWFDTVGTNGEPTKKRHPAWQACQDLEKMLRETEAAFGMRPDTRYKIMRDQALSHGVLPLFERNSQSEQPQPAATPTATPSPEDDPIGFLAGFDSAPPGRAN</sequence>
<keyword evidence="3" id="KW-1185">Reference proteome</keyword>
<name>A0A6M7TJN5_9HYPH</name>
<dbReference type="NCBIfam" id="TIGR01558">
    <property type="entry name" value="sm_term_P27"/>
    <property type="match status" value="1"/>
</dbReference>